<dbReference type="RefSeq" id="XP_044548019.1">
    <property type="nucleotide sequence ID" value="XM_044695304.1"/>
</dbReference>
<name>A0AA88KK68_NAELO</name>
<dbReference type="GeneID" id="68097997"/>
<organism evidence="2 3">
    <name type="scientific">Naegleria lovaniensis</name>
    <name type="common">Amoeba</name>
    <dbReference type="NCBI Taxonomy" id="51637"/>
    <lineage>
        <taxon>Eukaryota</taxon>
        <taxon>Discoba</taxon>
        <taxon>Heterolobosea</taxon>
        <taxon>Tetramitia</taxon>
        <taxon>Eutetramitia</taxon>
        <taxon>Vahlkampfiidae</taxon>
        <taxon>Naegleria</taxon>
    </lineage>
</organism>
<dbReference type="Proteomes" id="UP000816034">
    <property type="component" value="Unassembled WGS sequence"/>
</dbReference>
<sequence length="271" mass="30489">MLSNHPLTSFPALCAFECLSGELLWGHLQCLMLGGASNLSSSVESSTTTTTHDSPQSKTTPLTGGTILQSQFHYRVLAKRGNWMVHRVLYKNETEENPVAAFIVHHESISAKELLSRCSEVGISHGQRHQDQEIVYVNRYDWAFHFGGPKVEEKIENHLKSLNPDFKFKPHPTYGEHDVNDELTGGRLNLLDASYWKDVEKHFALGHHPDLGQCSAFVDNTNGKAFGVHLSDIHTEYELGWMVFNKDQELVGFVYDSSYCALEGDNLVLEE</sequence>
<reference evidence="2 3" key="1">
    <citation type="journal article" date="2018" name="BMC Genomics">
        <title>The genome of Naegleria lovaniensis, the basis for a comparative approach to unravel pathogenicity factors of the human pathogenic amoeba N. fowleri.</title>
        <authorList>
            <person name="Liechti N."/>
            <person name="Schurch N."/>
            <person name="Bruggmann R."/>
            <person name="Wittwer M."/>
        </authorList>
    </citation>
    <scope>NUCLEOTIDE SEQUENCE [LARGE SCALE GENOMIC DNA]</scope>
    <source>
        <strain evidence="2 3">ATCC 30569</strain>
    </source>
</reference>
<evidence type="ECO:0000256" key="1">
    <source>
        <dbReference type="SAM" id="MobiDB-lite"/>
    </source>
</evidence>
<evidence type="ECO:0000313" key="3">
    <source>
        <dbReference type="Proteomes" id="UP000816034"/>
    </source>
</evidence>
<dbReference type="EMBL" id="PYSW02000024">
    <property type="protein sequence ID" value="KAG2382340.1"/>
    <property type="molecule type" value="Genomic_DNA"/>
</dbReference>
<evidence type="ECO:0000313" key="2">
    <source>
        <dbReference type="EMBL" id="KAG2382340.1"/>
    </source>
</evidence>
<gene>
    <name evidence="2" type="ORF">C9374_005542</name>
</gene>
<feature type="compositionally biased region" description="Low complexity" evidence="1">
    <location>
        <begin position="42"/>
        <end position="60"/>
    </location>
</feature>
<proteinExistence type="predicted"/>
<keyword evidence="3" id="KW-1185">Reference proteome</keyword>
<feature type="region of interest" description="Disordered" evidence="1">
    <location>
        <begin position="42"/>
        <end position="64"/>
    </location>
</feature>
<dbReference type="AlphaFoldDB" id="A0AA88KK68"/>
<comment type="caution">
    <text evidence="2">The sequence shown here is derived from an EMBL/GenBank/DDBJ whole genome shotgun (WGS) entry which is preliminary data.</text>
</comment>
<protein>
    <submittedName>
        <fullName evidence="2">Uncharacterized protein</fullName>
    </submittedName>
</protein>
<accession>A0AA88KK68</accession>